<protein>
    <submittedName>
        <fullName evidence="2">Uncharacterized protein</fullName>
    </submittedName>
</protein>
<dbReference type="AlphaFoldDB" id="A0A5N5UNB6"/>
<reference evidence="2 3" key="1">
    <citation type="submission" date="2012-10" db="EMBL/GenBank/DDBJ databases">
        <title>The draft sequence of the Mycobacterium pheli genome.</title>
        <authorList>
            <person name="Pettersson B.M.F."/>
            <person name="Das S."/>
            <person name="Dasgupta S."/>
            <person name="Bhattacharya A."/>
            <person name="Kirsebom L.A."/>
        </authorList>
    </citation>
    <scope>NUCLEOTIDE SEQUENCE [LARGE SCALE GENOMIC DNA]</scope>
    <source>
        <strain evidence="2 3">CCUG 21000</strain>
    </source>
</reference>
<organism evidence="2 3">
    <name type="scientific">Mycolicibacterium phlei DSM 43239 = CCUG 21000</name>
    <dbReference type="NCBI Taxonomy" id="1226750"/>
    <lineage>
        <taxon>Bacteria</taxon>
        <taxon>Bacillati</taxon>
        <taxon>Actinomycetota</taxon>
        <taxon>Actinomycetes</taxon>
        <taxon>Mycobacteriales</taxon>
        <taxon>Mycobacteriaceae</taxon>
        <taxon>Mycolicibacterium</taxon>
    </lineage>
</organism>
<dbReference type="EMBL" id="ANBP01000056">
    <property type="protein sequence ID" value="KAB7751094.1"/>
    <property type="molecule type" value="Genomic_DNA"/>
</dbReference>
<feature type="region of interest" description="Disordered" evidence="1">
    <location>
        <begin position="1"/>
        <end position="26"/>
    </location>
</feature>
<evidence type="ECO:0000313" key="3">
    <source>
        <dbReference type="Proteomes" id="UP000325690"/>
    </source>
</evidence>
<evidence type="ECO:0000256" key="1">
    <source>
        <dbReference type="SAM" id="MobiDB-lite"/>
    </source>
</evidence>
<name>A0A5N5UNB6_MYCPH</name>
<comment type="caution">
    <text evidence="2">The sequence shown here is derived from an EMBL/GenBank/DDBJ whole genome shotgun (WGS) entry which is preliminary data.</text>
</comment>
<gene>
    <name evidence="2" type="ORF">MPHL21000_25700</name>
</gene>
<evidence type="ECO:0000313" key="2">
    <source>
        <dbReference type="EMBL" id="KAB7751094.1"/>
    </source>
</evidence>
<sequence length="96" mass="10367">MAELAREWSESAAQDQAGGGPAAELARKVRDATRAVDDPKLKDTLNTWADGFDTFAEALRTNADSDPRLVEAADLIYGTADELRQACPEAFPADTR</sequence>
<keyword evidence="3" id="KW-1185">Reference proteome</keyword>
<proteinExistence type="predicted"/>
<accession>A0A5N5UNB6</accession>
<dbReference type="Proteomes" id="UP000325690">
    <property type="component" value="Unassembled WGS sequence"/>
</dbReference>